<protein>
    <submittedName>
        <fullName evidence="2">Uncharacterized protein</fullName>
    </submittedName>
</protein>
<dbReference type="Proteomes" id="UP000094526">
    <property type="component" value="Unassembled WGS sequence"/>
</dbReference>
<dbReference type="VEuPathDB" id="FungiDB:CLCR_03595"/>
<proteinExistence type="predicted"/>
<feature type="region of interest" description="Disordered" evidence="1">
    <location>
        <begin position="1"/>
        <end position="24"/>
    </location>
</feature>
<gene>
    <name evidence="2" type="ORF">CLCR_03595</name>
</gene>
<dbReference type="EMBL" id="LGRB01000013">
    <property type="protein sequence ID" value="OCT47644.1"/>
    <property type="molecule type" value="Genomic_DNA"/>
</dbReference>
<evidence type="ECO:0000313" key="2">
    <source>
        <dbReference type="EMBL" id="OCT47644.1"/>
    </source>
</evidence>
<keyword evidence="3" id="KW-1185">Reference proteome</keyword>
<feature type="compositionally biased region" description="Polar residues" evidence="1">
    <location>
        <begin position="10"/>
        <end position="19"/>
    </location>
</feature>
<dbReference type="eggNOG" id="ENOG502S5DH">
    <property type="taxonomic scope" value="Eukaryota"/>
</dbReference>
<accession>A0A1C1CGJ3</accession>
<dbReference type="VEuPathDB" id="FungiDB:G647_10398"/>
<name>A0A1C1CGJ3_9EURO</name>
<comment type="caution">
    <text evidence="2">The sequence shown here is derived from an EMBL/GenBank/DDBJ whole genome shotgun (WGS) entry which is preliminary data.</text>
</comment>
<dbReference type="AlphaFoldDB" id="A0A1C1CGJ3"/>
<dbReference type="OrthoDB" id="4510061at2759"/>
<reference evidence="3" key="1">
    <citation type="submission" date="2015-07" db="EMBL/GenBank/DDBJ databases">
        <authorList>
            <person name="Teixeira M.M."/>
            <person name="Souza R.C."/>
            <person name="Almeida L.G."/>
            <person name="Vicente V.A."/>
            <person name="de Hoog S."/>
            <person name="Bocca A.L."/>
            <person name="de Almeida S.R."/>
            <person name="Vasconcelos A.T."/>
            <person name="Felipe M.S."/>
        </authorList>
    </citation>
    <scope>NUCLEOTIDE SEQUENCE [LARGE SCALE GENOMIC DNA]</scope>
    <source>
        <strain evidence="3">KSF</strain>
    </source>
</reference>
<evidence type="ECO:0000313" key="3">
    <source>
        <dbReference type="Proteomes" id="UP000094526"/>
    </source>
</evidence>
<sequence>MLSSPRPEYLSSSQASNIGQVERPIRDLDHPSLKELDTVAQHLFHTKERPIGSAPSVESLLLNHPTSSDLANSPLAMADGLNEARAMRVMELMNDFRTLQIHITSLITRSEANPPDQQSYYLDGYVVLRQCAAESQAVLAGHFNPGSLGIQAGNVPETEVQKATLQRCDSSSLSGLAARTDTLHRIILDASTRRFQAHKIYLRASAAMRWVQMRAQVLRGEKPAAKHVNALRAVDQRLRQELNEVTDDHVVRDLRNADRRKGYWIDEDPTLERMLGWIRMQR</sequence>
<organism evidence="2 3">
    <name type="scientific">Cladophialophora carrionii</name>
    <dbReference type="NCBI Taxonomy" id="86049"/>
    <lineage>
        <taxon>Eukaryota</taxon>
        <taxon>Fungi</taxon>
        <taxon>Dikarya</taxon>
        <taxon>Ascomycota</taxon>
        <taxon>Pezizomycotina</taxon>
        <taxon>Eurotiomycetes</taxon>
        <taxon>Chaetothyriomycetidae</taxon>
        <taxon>Chaetothyriales</taxon>
        <taxon>Herpotrichiellaceae</taxon>
        <taxon>Cladophialophora</taxon>
    </lineage>
</organism>
<evidence type="ECO:0000256" key="1">
    <source>
        <dbReference type="SAM" id="MobiDB-lite"/>
    </source>
</evidence>